<proteinExistence type="predicted"/>
<dbReference type="EMBL" id="CP048739">
    <property type="protein sequence ID" value="QIB75392.1"/>
    <property type="molecule type" value="Genomic_DNA"/>
</dbReference>
<sequence>MIGKRLTTLVLLAILLAVTGFTGVAAAQTGGGAGELQPLIDFLDSLAQLLMLAGASLGTLGFATAGVMYMIPGEDWSRKAKTVAKSTIIGLVILLSANMMVAWIASQLGGF</sequence>
<evidence type="ECO:0000256" key="1">
    <source>
        <dbReference type="SAM" id="Phobius"/>
    </source>
</evidence>
<name>A0A6C0UIS1_9EURY</name>
<keyword evidence="1" id="KW-0472">Membrane</keyword>
<accession>A0A6C0UIS1</accession>
<dbReference type="RefSeq" id="WP_163487172.1">
    <property type="nucleotide sequence ID" value="NZ_CP048739.1"/>
</dbReference>
<dbReference type="GeneID" id="44080630"/>
<feature type="transmembrane region" description="Helical" evidence="1">
    <location>
        <begin position="83"/>
        <end position="105"/>
    </location>
</feature>
<evidence type="ECO:0000313" key="2">
    <source>
        <dbReference type="EMBL" id="QIB75392.1"/>
    </source>
</evidence>
<feature type="transmembrane region" description="Helical" evidence="1">
    <location>
        <begin position="50"/>
        <end position="71"/>
    </location>
</feature>
<dbReference type="Proteomes" id="UP000465846">
    <property type="component" value="Chromosome"/>
</dbReference>
<dbReference type="Pfam" id="PF18895">
    <property type="entry name" value="T4SS_pilin"/>
    <property type="match status" value="1"/>
</dbReference>
<evidence type="ECO:0000313" key="3">
    <source>
        <dbReference type="Proteomes" id="UP000465846"/>
    </source>
</evidence>
<protein>
    <recommendedName>
        <fullName evidence="4">TrbC/VIRB2 family protein</fullName>
    </recommendedName>
</protein>
<dbReference type="AlphaFoldDB" id="A0A6C0UIS1"/>
<organism evidence="2 3">
    <name type="scientific">Halogeometricum borinquense</name>
    <dbReference type="NCBI Taxonomy" id="60847"/>
    <lineage>
        <taxon>Archaea</taxon>
        <taxon>Methanobacteriati</taxon>
        <taxon>Methanobacteriota</taxon>
        <taxon>Stenosarchaea group</taxon>
        <taxon>Halobacteria</taxon>
        <taxon>Halobacteriales</taxon>
        <taxon>Haloferacaceae</taxon>
        <taxon>Halogeometricum</taxon>
    </lineage>
</organism>
<reference evidence="2 3" key="1">
    <citation type="submission" date="2020-02" db="EMBL/GenBank/DDBJ databases">
        <title>Whole genome sequence of Halogeometricum borinquense strain wsp4.</title>
        <authorList>
            <person name="Verma D.K."/>
            <person name="Gopal K."/>
            <person name="Prasad E.S."/>
        </authorList>
    </citation>
    <scope>NUCLEOTIDE SEQUENCE [LARGE SCALE GENOMIC DNA]</scope>
    <source>
        <strain evidence="3">wsp4</strain>
    </source>
</reference>
<keyword evidence="1" id="KW-0812">Transmembrane</keyword>
<evidence type="ECO:0008006" key="4">
    <source>
        <dbReference type="Google" id="ProtNLM"/>
    </source>
</evidence>
<keyword evidence="1" id="KW-1133">Transmembrane helix</keyword>
<gene>
    <name evidence="2" type="ORF">G3I44_14475</name>
</gene>
<dbReference type="InterPro" id="IPR043993">
    <property type="entry name" value="T4SS_pilin"/>
</dbReference>